<accession>A0ABR3DTK5</accession>
<name>A0ABR3DTK5_NEUIN</name>
<comment type="caution">
    <text evidence="1">The sequence shown here is derived from an EMBL/GenBank/DDBJ whole genome shotgun (WGS) entry which is preliminary data.</text>
</comment>
<gene>
    <name evidence="1" type="ORF">QR685DRAFT_550506</name>
</gene>
<evidence type="ECO:0008006" key="3">
    <source>
        <dbReference type="Google" id="ProtNLM"/>
    </source>
</evidence>
<reference evidence="1 2" key="1">
    <citation type="submission" date="2023-09" db="EMBL/GenBank/DDBJ databases">
        <title>Multi-omics analysis of a traditional fermented food reveals byproduct-associated fungal strains for waste-to-food upcycling.</title>
        <authorList>
            <consortium name="Lawrence Berkeley National Laboratory"/>
            <person name="Rekdal V.M."/>
            <person name="Villalobos-Escobedo J.M."/>
            <person name="Rodriguez-Valeron N."/>
            <person name="Garcia M.O."/>
            <person name="Vasquez D.P."/>
            <person name="Damayanti I."/>
            <person name="Sorensen P.M."/>
            <person name="Baidoo E.E."/>
            <person name="De Carvalho A.C."/>
            <person name="Riley R."/>
            <person name="Lipzen A."/>
            <person name="He G."/>
            <person name="Yan M."/>
            <person name="Haridas S."/>
            <person name="Daum C."/>
            <person name="Yoshinaga Y."/>
            <person name="Ng V."/>
            <person name="Grigoriev I.V."/>
            <person name="Munk R."/>
            <person name="Nuraida L."/>
            <person name="Wijaya C.H."/>
            <person name="Morales P.-C."/>
            <person name="Keasling J.D."/>
        </authorList>
    </citation>
    <scope>NUCLEOTIDE SEQUENCE [LARGE SCALE GENOMIC DNA]</scope>
    <source>
        <strain evidence="1 2">FGSC 2613</strain>
    </source>
</reference>
<sequence>MSDTARTTPSPISQSHSYINRLPPELLETICDFLRARPSAKYLVRTRPPVVDRYNYWTNPIDTASFRGVAQRQLFNEIWITDLQSLFGLVISLGLYPHNRAHIKHLGISEAFFINCQENDCECGGTIEGCYKRNRHHVNWGTDKDLEYTCWGVFNTVLKVPSVLWTFPDVRQILEIQQELEVRLTDGWHWMSDATFEQVCNLALKLLVFFSPDLRSLRFTAPLGTASSPYILRYVLGLIPLPTTSLGGFTIPIPHAHSCAQFLTRLSIDLSSLHVCYGRHLLDGYASRCLTGIEPDFLQVWLEPAKRLKKFRLYSGFDLEGLASGHTSREGGDPLGFNINTILLGHQDTLEHF</sequence>
<keyword evidence="2" id="KW-1185">Reference proteome</keyword>
<proteinExistence type="predicted"/>
<dbReference type="EMBL" id="JAVLET010000001">
    <property type="protein sequence ID" value="KAL0475994.1"/>
    <property type="molecule type" value="Genomic_DNA"/>
</dbReference>
<dbReference type="Proteomes" id="UP001451303">
    <property type="component" value="Unassembled WGS sequence"/>
</dbReference>
<organism evidence="1 2">
    <name type="scientific">Neurospora intermedia</name>
    <dbReference type="NCBI Taxonomy" id="5142"/>
    <lineage>
        <taxon>Eukaryota</taxon>
        <taxon>Fungi</taxon>
        <taxon>Dikarya</taxon>
        <taxon>Ascomycota</taxon>
        <taxon>Pezizomycotina</taxon>
        <taxon>Sordariomycetes</taxon>
        <taxon>Sordariomycetidae</taxon>
        <taxon>Sordariales</taxon>
        <taxon>Sordariaceae</taxon>
        <taxon>Neurospora</taxon>
    </lineage>
</organism>
<protein>
    <recommendedName>
        <fullName evidence="3">F-box domain-containing protein</fullName>
    </recommendedName>
</protein>
<evidence type="ECO:0000313" key="1">
    <source>
        <dbReference type="EMBL" id="KAL0475994.1"/>
    </source>
</evidence>
<evidence type="ECO:0000313" key="2">
    <source>
        <dbReference type="Proteomes" id="UP001451303"/>
    </source>
</evidence>